<evidence type="ECO:0000313" key="2">
    <source>
        <dbReference type="EMBL" id="TGZ72183.1"/>
    </source>
</evidence>
<dbReference type="AlphaFoldDB" id="A0A4S2M716"/>
<organism evidence="2 3">
    <name type="scientific">Opisthorchis felineus</name>
    <dbReference type="NCBI Taxonomy" id="147828"/>
    <lineage>
        <taxon>Eukaryota</taxon>
        <taxon>Metazoa</taxon>
        <taxon>Spiralia</taxon>
        <taxon>Lophotrochozoa</taxon>
        <taxon>Platyhelminthes</taxon>
        <taxon>Trematoda</taxon>
        <taxon>Digenea</taxon>
        <taxon>Opisthorchiida</taxon>
        <taxon>Opisthorchiata</taxon>
        <taxon>Opisthorchiidae</taxon>
        <taxon>Opisthorchis</taxon>
    </lineage>
</organism>
<proteinExistence type="predicted"/>
<feature type="compositionally biased region" description="Polar residues" evidence="1">
    <location>
        <begin position="1"/>
        <end position="10"/>
    </location>
</feature>
<evidence type="ECO:0000256" key="1">
    <source>
        <dbReference type="SAM" id="MobiDB-lite"/>
    </source>
</evidence>
<dbReference type="Proteomes" id="UP000308267">
    <property type="component" value="Unassembled WGS sequence"/>
</dbReference>
<name>A0A4S2M716_OPIFE</name>
<keyword evidence="3" id="KW-1185">Reference proteome</keyword>
<feature type="region of interest" description="Disordered" evidence="1">
    <location>
        <begin position="1"/>
        <end position="23"/>
    </location>
</feature>
<comment type="caution">
    <text evidence="2">The sequence shown here is derived from an EMBL/GenBank/DDBJ whole genome shotgun (WGS) entry which is preliminary data.</text>
</comment>
<gene>
    <name evidence="2" type="ORF">CRM22_002245</name>
</gene>
<dbReference type="EMBL" id="SJOL01003987">
    <property type="protein sequence ID" value="TGZ72183.1"/>
    <property type="molecule type" value="Genomic_DNA"/>
</dbReference>
<protein>
    <submittedName>
        <fullName evidence="2">Uncharacterized protein</fullName>
    </submittedName>
</protein>
<reference evidence="2 3" key="1">
    <citation type="journal article" date="2019" name="BMC Genomics">
        <title>New insights from Opisthorchis felineus genome: update on genomics of the epidemiologically important liver flukes.</title>
        <authorList>
            <person name="Ershov N.I."/>
            <person name="Mordvinov V.A."/>
            <person name="Prokhortchouk E.B."/>
            <person name="Pakharukova M.Y."/>
            <person name="Gunbin K.V."/>
            <person name="Ustyantsev K."/>
            <person name="Genaev M.A."/>
            <person name="Blinov A.G."/>
            <person name="Mazur A."/>
            <person name="Boulygina E."/>
            <person name="Tsygankova S."/>
            <person name="Khrameeva E."/>
            <person name="Chekanov N."/>
            <person name="Fan G."/>
            <person name="Xiao A."/>
            <person name="Zhang H."/>
            <person name="Xu X."/>
            <person name="Yang H."/>
            <person name="Solovyev V."/>
            <person name="Lee S.M."/>
            <person name="Liu X."/>
            <person name="Afonnikov D.A."/>
            <person name="Skryabin K.G."/>
        </authorList>
    </citation>
    <scope>NUCLEOTIDE SEQUENCE [LARGE SCALE GENOMIC DNA]</scope>
    <source>
        <strain evidence="2">AK-0245</strain>
        <tissue evidence="2">Whole organism</tissue>
    </source>
</reference>
<sequence>MRTKQQQQAFVEQPKKKDSHTARRTSMYNCLQIPLQTIVATVTCVGRDAGKYERFRLNYLSHGPFEALIFVVRLAPLENVVSNTYLLAKLNSTTELSIQGLTAEHMGLLKLKQDAEITQRFRVSQLSRKI</sequence>
<accession>A0A4S2M716</accession>
<evidence type="ECO:0000313" key="3">
    <source>
        <dbReference type="Proteomes" id="UP000308267"/>
    </source>
</evidence>